<dbReference type="EMBL" id="CAICTM010000254">
    <property type="protein sequence ID" value="CAB9506119.1"/>
    <property type="molecule type" value="Genomic_DNA"/>
</dbReference>
<evidence type="ECO:0000256" key="3">
    <source>
        <dbReference type="SAM" id="MobiDB-lite"/>
    </source>
</evidence>
<feature type="domain" description="Temptin Cys/Cys disulfide" evidence="7">
    <location>
        <begin position="18"/>
        <end position="113"/>
    </location>
</feature>
<sequence>MNLSLAYISLFLSPFALARPDYAARIPNGRSVPHPGPQGGVWAGVGHDNAAGGGARNPFGLDFASNGFEWTIPLCEADSDGDGRSNGEELGDPSCEWSPGEEPAGPALSHPGIVDNPKDTVPNPCESYEAPPDVQVLDINFTTANEMNASRTHYRCEQLVVESPDPLAALQQIKTEALVDNPNVLHHMWIYHCMGQDSSDGNKVGQGSYECSGMESNCQIVAGWAVGPTEWCEHPNVGSYIEFFTSSVFKVEAHYDNSQGIAQSDQSGMRLSFTATPRPLTGGLSVLGMSYWDRQFLVPKQQESFALTNLCPSTATQLLSSPMWVYSWNPHMHLYGKTLVTEHYRCGVKIGEIGRIEDFEFDNQQSYHLDPPVKILPGDALVTTCTYDTTTVDQDVPGGESTSEEMCDNYLTYFPYIGTDWQPNLFSACNTFPEGENPRFAGYDDSTPFGTVDLGGDVLVWDWQADATNNVGECCATSTCDTAYLSNEGDPCGMDSDCVSGSTCQLNICTKDEIGDKNESDTRGATTNKIQNSDTTDGSSFAEDGVHVSLAVSSASVTSWCIFLIVLIGCAV</sequence>
<dbReference type="Pfam" id="PF03712">
    <property type="entry name" value="Cu2_monoox_C"/>
    <property type="match status" value="1"/>
</dbReference>
<dbReference type="PANTHER" id="PTHR10157">
    <property type="entry name" value="DOPAMINE BETA HYDROXYLASE RELATED"/>
    <property type="match status" value="1"/>
</dbReference>
<dbReference type="InterPro" id="IPR057626">
    <property type="entry name" value="S-S_Temptin"/>
</dbReference>
<evidence type="ECO:0000256" key="1">
    <source>
        <dbReference type="ARBA" id="ARBA00023157"/>
    </source>
</evidence>
<feature type="signal peptide" evidence="4">
    <location>
        <begin position="1"/>
        <end position="18"/>
    </location>
</feature>
<dbReference type="Proteomes" id="UP001153069">
    <property type="component" value="Unassembled WGS sequence"/>
</dbReference>
<dbReference type="Pfam" id="PF01082">
    <property type="entry name" value="Cu2_monooxygen"/>
    <property type="match status" value="1"/>
</dbReference>
<dbReference type="InterPro" id="IPR014784">
    <property type="entry name" value="Cu2_ascorb_mOase-like_C"/>
</dbReference>
<dbReference type="OrthoDB" id="193961at2759"/>
<dbReference type="Gene3D" id="2.60.120.230">
    <property type="match status" value="1"/>
</dbReference>
<evidence type="ECO:0000259" key="5">
    <source>
        <dbReference type="Pfam" id="PF01082"/>
    </source>
</evidence>
<gene>
    <name evidence="8" type="ORF">SEMRO_255_G100270.1</name>
</gene>
<proteinExistence type="predicted"/>
<evidence type="ECO:0000256" key="4">
    <source>
        <dbReference type="SAM" id="SignalP"/>
    </source>
</evidence>
<dbReference type="PANTHER" id="PTHR10157:SF23">
    <property type="entry name" value="MOXD1 HOMOLOG 1"/>
    <property type="match status" value="1"/>
</dbReference>
<feature type="region of interest" description="Disordered" evidence="3">
    <location>
        <begin position="518"/>
        <end position="538"/>
    </location>
</feature>
<feature type="domain" description="Copper type II ascorbate-dependent monooxygenase C-terminal" evidence="6">
    <location>
        <begin position="283"/>
        <end position="417"/>
    </location>
</feature>
<evidence type="ECO:0000256" key="2">
    <source>
        <dbReference type="ARBA" id="ARBA00023180"/>
    </source>
</evidence>
<feature type="chain" id="PRO_5040208093" evidence="4">
    <location>
        <begin position="19"/>
        <end position="572"/>
    </location>
</feature>
<evidence type="ECO:0000313" key="9">
    <source>
        <dbReference type="Proteomes" id="UP001153069"/>
    </source>
</evidence>
<feature type="region of interest" description="Disordered" evidence="3">
    <location>
        <begin position="78"/>
        <end position="129"/>
    </location>
</feature>
<keyword evidence="2" id="KW-0325">Glycoprotein</keyword>
<feature type="domain" description="Copper type II ascorbate-dependent monooxygenase N-terminal" evidence="5">
    <location>
        <begin position="147"/>
        <end position="260"/>
    </location>
</feature>
<dbReference type="InterPro" id="IPR008977">
    <property type="entry name" value="PHM/PNGase_F_dom_sf"/>
</dbReference>
<keyword evidence="4" id="KW-0732">Signal</keyword>
<reference evidence="8" key="1">
    <citation type="submission" date="2020-06" db="EMBL/GenBank/DDBJ databases">
        <authorList>
            <consortium name="Plant Systems Biology data submission"/>
        </authorList>
    </citation>
    <scope>NUCLEOTIDE SEQUENCE</scope>
    <source>
        <strain evidence="8">D6</strain>
    </source>
</reference>
<evidence type="ECO:0000259" key="6">
    <source>
        <dbReference type="Pfam" id="PF03712"/>
    </source>
</evidence>
<dbReference type="InterPro" id="IPR000945">
    <property type="entry name" value="DBH-like"/>
</dbReference>
<accession>A0A9N8DUC5</accession>
<dbReference type="SUPFAM" id="SSF49742">
    <property type="entry name" value="PHM/PNGase F"/>
    <property type="match status" value="2"/>
</dbReference>
<dbReference type="InterPro" id="IPR000323">
    <property type="entry name" value="Cu2_ascorb_mOase_N"/>
</dbReference>
<keyword evidence="1" id="KW-1015">Disulfide bond</keyword>
<dbReference type="GO" id="GO:0005507">
    <property type="term" value="F:copper ion binding"/>
    <property type="evidence" value="ECO:0007669"/>
    <property type="project" value="InterPro"/>
</dbReference>
<evidence type="ECO:0000259" key="7">
    <source>
        <dbReference type="Pfam" id="PF24784"/>
    </source>
</evidence>
<dbReference type="InterPro" id="IPR036939">
    <property type="entry name" value="Cu2_ascorb_mOase_N_sf"/>
</dbReference>
<dbReference type="InterPro" id="IPR024548">
    <property type="entry name" value="Cu2_monoox_C"/>
</dbReference>
<evidence type="ECO:0000313" key="8">
    <source>
        <dbReference type="EMBL" id="CAB9506119.1"/>
    </source>
</evidence>
<name>A0A9N8DUC5_9STRA</name>
<keyword evidence="9" id="KW-1185">Reference proteome</keyword>
<dbReference type="Gene3D" id="2.60.120.310">
    <property type="entry name" value="Copper type II, ascorbate-dependent monooxygenase, N-terminal domain"/>
    <property type="match status" value="1"/>
</dbReference>
<dbReference type="Pfam" id="PF24784">
    <property type="entry name" value="Temptin_C"/>
    <property type="match status" value="1"/>
</dbReference>
<dbReference type="AlphaFoldDB" id="A0A9N8DUC5"/>
<feature type="compositionally biased region" description="Polar residues" evidence="3">
    <location>
        <begin position="523"/>
        <end position="538"/>
    </location>
</feature>
<comment type="caution">
    <text evidence="8">The sequence shown here is derived from an EMBL/GenBank/DDBJ whole genome shotgun (WGS) entry which is preliminary data.</text>
</comment>
<dbReference type="GO" id="GO:0004500">
    <property type="term" value="F:dopamine beta-monooxygenase activity"/>
    <property type="evidence" value="ECO:0007669"/>
    <property type="project" value="InterPro"/>
</dbReference>
<protein>
    <submittedName>
        <fullName evidence="8">Tyramine beta-hydroxylase</fullName>
    </submittedName>
</protein>
<organism evidence="8 9">
    <name type="scientific">Seminavis robusta</name>
    <dbReference type="NCBI Taxonomy" id="568900"/>
    <lineage>
        <taxon>Eukaryota</taxon>
        <taxon>Sar</taxon>
        <taxon>Stramenopiles</taxon>
        <taxon>Ochrophyta</taxon>
        <taxon>Bacillariophyta</taxon>
        <taxon>Bacillariophyceae</taxon>
        <taxon>Bacillariophycidae</taxon>
        <taxon>Naviculales</taxon>
        <taxon>Naviculaceae</taxon>
        <taxon>Seminavis</taxon>
    </lineage>
</organism>